<dbReference type="Proteomes" id="UP000036503">
    <property type="component" value="Unassembled WGS sequence"/>
</dbReference>
<comment type="similarity">
    <text evidence="3 9">Belongs to the class-II aminoacyl-tRNA synthetase family. HisZ subfamily.</text>
</comment>
<comment type="function">
    <text evidence="8 9">Required for the first step of histidine biosynthesis. May allow the feedback regulation of ATP phosphoribosyltransferase activity by histidine.</text>
</comment>
<dbReference type="InterPro" id="IPR004516">
    <property type="entry name" value="HisRS/HisZ"/>
</dbReference>
<evidence type="ECO:0000256" key="7">
    <source>
        <dbReference type="ARBA" id="ARBA00023102"/>
    </source>
</evidence>
<evidence type="ECO:0000256" key="8">
    <source>
        <dbReference type="ARBA" id="ARBA00025246"/>
    </source>
</evidence>
<feature type="binding site" evidence="10">
    <location>
        <position position="107"/>
    </location>
    <ligand>
        <name>L-histidine</name>
        <dbReference type="ChEBI" id="CHEBI:57595"/>
    </ligand>
</feature>
<protein>
    <recommendedName>
        <fullName evidence="4 9">ATP phosphoribosyltransferase regulatory subunit</fullName>
    </recommendedName>
</protein>
<comment type="subunit">
    <text evidence="9">Heteromultimer composed of HisG and HisZ subunits.</text>
</comment>
<keyword evidence="13" id="KW-1185">Reference proteome</keyword>
<dbReference type="RefSeq" id="WP_048513425.1">
    <property type="nucleotide sequence ID" value="NZ_FUXD01000005.1"/>
</dbReference>
<feature type="binding site" evidence="10">
    <location>
        <begin position="271"/>
        <end position="272"/>
    </location>
    <ligand>
        <name>L-histidine</name>
        <dbReference type="ChEBI" id="CHEBI:57595"/>
    </ligand>
</feature>
<dbReference type="GO" id="GO:0006427">
    <property type="term" value="P:histidyl-tRNA aminoacylation"/>
    <property type="evidence" value="ECO:0007669"/>
    <property type="project" value="TreeGrafter"/>
</dbReference>
<comment type="caution">
    <text evidence="12">The sequence shown here is derived from an EMBL/GenBank/DDBJ whole genome shotgun (WGS) entry which is preliminary data.</text>
</comment>
<dbReference type="HAMAP" id="MF_00125">
    <property type="entry name" value="HisZ"/>
    <property type="match status" value="1"/>
</dbReference>
<feature type="binding site" evidence="10">
    <location>
        <position position="121"/>
    </location>
    <ligand>
        <name>L-histidine</name>
        <dbReference type="ChEBI" id="CHEBI:57595"/>
    </ligand>
</feature>
<keyword evidence="7 9" id="KW-0368">Histidine biosynthesis</keyword>
<evidence type="ECO:0000256" key="2">
    <source>
        <dbReference type="ARBA" id="ARBA00004667"/>
    </source>
</evidence>
<dbReference type="InParanoid" id="A0A0J6WXB9"/>
<evidence type="ECO:0000256" key="4">
    <source>
        <dbReference type="ARBA" id="ARBA00020397"/>
    </source>
</evidence>
<dbReference type="GO" id="GO:0004821">
    <property type="term" value="F:histidine-tRNA ligase activity"/>
    <property type="evidence" value="ECO:0007669"/>
    <property type="project" value="TreeGrafter"/>
</dbReference>
<evidence type="ECO:0000256" key="10">
    <source>
        <dbReference type="PIRSR" id="PIRSR001549-1"/>
    </source>
</evidence>
<dbReference type="OrthoDB" id="9800814at2"/>
<comment type="miscellaneous">
    <text evidence="9">This function is generally fulfilled by the C-terminal part of HisG, which is missing in some bacteria such as this one.</text>
</comment>
<proteinExistence type="inferred from homology"/>
<dbReference type="PANTHER" id="PTHR43707:SF6">
    <property type="entry name" value="ATP PHOSPHORIBOSYLTRANSFERASE REGULATORY SUBUNIT"/>
    <property type="match status" value="1"/>
</dbReference>
<dbReference type="GO" id="GO:0016757">
    <property type="term" value="F:glycosyltransferase activity"/>
    <property type="evidence" value="ECO:0007669"/>
    <property type="project" value="UniProtKB-KW"/>
</dbReference>
<dbReference type="PIRSF" id="PIRSF001549">
    <property type="entry name" value="His-tRNA_synth"/>
    <property type="match status" value="1"/>
</dbReference>
<keyword evidence="6 9" id="KW-0028">Amino-acid biosynthesis</keyword>
<feature type="binding site" evidence="10">
    <location>
        <begin position="77"/>
        <end position="79"/>
    </location>
    <ligand>
        <name>L-histidine</name>
        <dbReference type="ChEBI" id="CHEBI:57595"/>
    </ligand>
</feature>
<name>A0A0J6WXB9_9FIRM</name>
<evidence type="ECO:0000256" key="9">
    <source>
        <dbReference type="HAMAP-Rule" id="MF_00125"/>
    </source>
</evidence>
<evidence type="ECO:0000256" key="1">
    <source>
        <dbReference type="ARBA" id="ARBA00004496"/>
    </source>
</evidence>
<dbReference type="InterPro" id="IPR045864">
    <property type="entry name" value="aa-tRNA-synth_II/BPL/LPL"/>
</dbReference>
<reference evidence="12 13" key="1">
    <citation type="submission" date="2015-06" db="EMBL/GenBank/DDBJ databases">
        <title>Draft genome sequence of beer spoilage bacterium Megasphaera cerevisiae type strain 20462.</title>
        <authorList>
            <person name="Kutumbaka K."/>
            <person name="Pasmowitz J."/>
            <person name="Mategko J."/>
            <person name="Reyes D."/>
            <person name="Friedrich A."/>
            <person name="Han S."/>
            <person name="Martens-Habbena W."/>
            <person name="Neal-McKinney J."/>
            <person name="Janagama H.K."/>
            <person name="Nadala C."/>
            <person name="Samadpour M."/>
        </authorList>
    </citation>
    <scope>NUCLEOTIDE SEQUENCE [LARGE SCALE GENOMIC DNA]</scope>
    <source>
        <strain evidence="12 13">DSM 20462</strain>
    </source>
</reference>
<dbReference type="FunCoup" id="A0A0J6WXB9">
    <property type="interactions" value="97"/>
</dbReference>
<dbReference type="CDD" id="cd00773">
    <property type="entry name" value="HisRS-like_core"/>
    <property type="match status" value="1"/>
</dbReference>
<comment type="subcellular location">
    <subcellularLocation>
        <location evidence="1 9">Cytoplasm</location>
    </subcellularLocation>
</comment>
<dbReference type="UniPathway" id="UPA00031">
    <property type="reaction ID" value="UER00006"/>
</dbReference>
<dbReference type="AlphaFoldDB" id="A0A0J6WXB9"/>
<dbReference type="Pfam" id="PF13393">
    <property type="entry name" value="tRNA-synt_His"/>
    <property type="match status" value="1"/>
</dbReference>
<dbReference type="GO" id="GO:0005737">
    <property type="term" value="C:cytoplasm"/>
    <property type="evidence" value="ECO:0007669"/>
    <property type="project" value="UniProtKB-SubCell"/>
</dbReference>
<feature type="domain" description="Class II Histidinyl-tRNA synthetase (HisRS)-like catalytic core" evidence="11">
    <location>
        <begin position="11"/>
        <end position="315"/>
    </location>
</feature>
<dbReference type="Gene3D" id="3.30.930.10">
    <property type="entry name" value="Bira Bifunctional Protein, Domain 2"/>
    <property type="match status" value="1"/>
</dbReference>
<dbReference type="EMBL" id="LEKT01000007">
    <property type="protein sequence ID" value="KMO87269.1"/>
    <property type="molecule type" value="Genomic_DNA"/>
</dbReference>
<dbReference type="GO" id="GO:0140096">
    <property type="term" value="F:catalytic activity, acting on a protein"/>
    <property type="evidence" value="ECO:0007669"/>
    <property type="project" value="UniProtKB-ARBA"/>
</dbReference>
<keyword evidence="12" id="KW-0328">Glycosyltransferase</keyword>
<dbReference type="PATRIC" id="fig|1122219.3.peg.2769"/>
<gene>
    <name evidence="9" type="primary">hisZ</name>
    <name evidence="12" type="ORF">AB840_03375</name>
</gene>
<organism evidence="12 13">
    <name type="scientific">Megasphaera cerevisiae DSM 20462</name>
    <dbReference type="NCBI Taxonomy" id="1122219"/>
    <lineage>
        <taxon>Bacteria</taxon>
        <taxon>Bacillati</taxon>
        <taxon>Bacillota</taxon>
        <taxon>Negativicutes</taxon>
        <taxon>Veillonellales</taxon>
        <taxon>Veillonellaceae</taxon>
        <taxon>Megasphaera</taxon>
    </lineage>
</organism>
<evidence type="ECO:0000259" key="11">
    <source>
        <dbReference type="Pfam" id="PF13393"/>
    </source>
</evidence>
<dbReference type="InterPro" id="IPR041715">
    <property type="entry name" value="HisRS-like_core"/>
</dbReference>
<keyword evidence="5 9" id="KW-0963">Cytoplasm</keyword>
<evidence type="ECO:0000256" key="3">
    <source>
        <dbReference type="ARBA" id="ARBA00005539"/>
    </source>
</evidence>
<evidence type="ECO:0000313" key="12">
    <source>
        <dbReference type="EMBL" id="KMO87269.1"/>
    </source>
</evidence>
<dbReference type="InterPro" id="IPR004517">
    <property type="entry name" value="HisZ"/>
</dbReference>
<dbReference type="STRING" id="39029.BSR42_01465"/>
<dbReference type="PANTHER" id="PTHR43707">
    <property type="entry name" value="HISTIDYL-TRNA SYNTHETASE"/>
    <property type="match status" value="1"/>
</dbReference>
<evidence type="ECO:0000256" key="6">
    <source>
        <dbReference type="ARBA" id="ARBA00022605"/>
    </source>
</evidence>
<evidence type="ECO:0000256" key="5">
    <source>
        <dbReference type="ARBA" id="ARBA00022490"/>
    </source>
</evidence>
<accession>A0A0J6WXB9</accession>
<dbReference type="SUPFAM" id="SSF55681">
    <property type="entry name" value="Class II aaRS and biotin synthetases"/>
    <property type="match status" value="1"/>
</dbReference>
<dbReference type="GO" id="GO:0000105">
    <property type="term" value="P:L-histidine biosynthetic process"/>
    <property type="evidence" value="ECO:0007669"/>
    <property type="project" value="UniProtKB-UniRule"/>
</dbReference>
<keyword evidence="12" id="KW-0808">Transferase</keyword>
<sequence length="405" mass="46026">MNNNTLDGVKMLHHDEMRNYDRIQGKIISVIMNHGCKIIETPSFEDYDVYQHFFPHLRQQMVKTIDTDGRVLVLRPDVTLPLVETAAREFPRQDQLLKFGYVSTVFREYFGRSTYGKDFLQGGIEILGDSSPECDGEVIVMAAEILKAVGVETIRIDMGTAAYTQALFDGLPLEEEQKDTLRMYMADRNLVACRKYIATLPLTGDARRALEVLPVLFGPYAQTLSKARDYSINSGMLNALSRLERVYDYILYAGFAGKIQLDFGFANRLDYYTDMVFKVYVDGALYDVIDGGRYDTLSARFGVDRPACGFGMNINLLYEFMSDAGLLADAEPSFQLAVSYTASDQTVIRDLMNWRARGFRVAAYPDSSFIDSRDYSIHAIYRNGTYYKDGKAMTAEELEELMRRL</sequence>
<comment type="pathway">
    <text evidence="2 9">Amino-acid biosynthesis; L-histidine biosynthesis; L-histidine from 5-phospho-alpha-D-ribose 1-diphosphate: step 1/9.</text>
</comment>
<evidence type="ECO:0000313" key="13">
    <source>
        <dbReference type="Proteomes" id="UP000036503"/>
    </source>
</evidence>
<feature type="binding site" evidence="10">
    <location>
        <position position="125"/>
    </location>
    <ligand>
        <name>L-histidine</name>
        <dbReference type="ChEBI" id="CHEBI:57595"/>
    </ligand>
</feature>